<evidence type="ECO:0000256" key="1">
    <source>
        <dbReference type="ARBA" id="ARBA00022694"/>
    </source>
</evidence>
<keyword evidence="4" id="KW-0862">Zinc</keyword>
<sequence length="555" mass="60654">MQLQNNFGDKVARVCCDQYAQLPKKGKPQTGKEWTLLAAVVLHNTNNQACLSAEMKVVAMGTGSKCLGQSKMSTTGEVVNDSHAETVARRAFVLYLYEELQAAYLGSNSEVFTSPSPQSGSRCTVKAGIHFHFFTSHTPCGDASIFPKFDGVAAQEKSDVSADKPENGEKQCLHGKRKNSNEDVGREAKFVRLDSCSRDVCNEAVTAKSGFVYDRGEAGSQTCDVSRTKSPASCKVCRTSDSVRITLGDCNEVVNLHSRQQGSAPRIASESVSGVPVVDSTSGEKLENSDCLSNKHQEQTESGQKTEYPAHASCELSQTRTDAGDVYRTGAKCVPGGAQDPHQAGVEYHTLGALRIKPGRGERTLSMSCSDKMARWNVLGCQGALLSHFLEKPLYFDSIVIGKCPYSESALQRAVFRRVAGFHCDCSQYKPHLPQCVQSSIQFPHSQASIEAASQCGAGARDTIVPCSASIIWHQHQRDCQQEVIVNGRRQGITKKNINNPTARKLGNDEELEKVTYGQVKAAAADYQQAWKQLRQQHLQTWIQKSATDYYSFSI</sequence>
<keyword evidence="3" id="KW-0378">Hydrolase</keyword>
<evidence type="ECO:0000256" key="12">
    <source>
        <dbReference type="SAM" id="MobiDB-lite"/>
    </source>
</evidence>
<evidence type="ECO:0000256" key="5">
    <source>
        <dbReference type="ARBA" id="ARBA00037026"/>
    </source>
</evidence>
<dbReference type="EMBL" id="JACVVK020000511">
    <property type="protein sequence ID" value="KAK7469601.1"/>
    <property type="molecule type" value="Genomic_DNA"/>
</dbReference>
<dbReference type="EC" id="3.5.4.34" evidence="8"/>
<dbReference type="InterPro" id="IPR002466">
    <property type="entry name" value="A_deamin"/>
</dbReference>
<organism evidence="14 15">
    <name type="scientific">Batillaria attramentaria</name>
    <dbReference type="NCBI Taxonomy" id="370345"/>
    <lineage>
        <taxon>Eukaryota</taxon>
        <taxon>Metazoa</taxon>
        <taxon>Spiralia</taxon>
        <taxon>Lophotrochozoa</taxon>
        <taxon>Mollusca</taxon>
        <taxon>Gastropoda</taxon>
        <taxon>Caenogastropoda</taxon>
        <taxon>Sorbeoconcha</taxon>
        <taxon>Cerithioidea</taxon>
        <taxon>Batillariidae</taxon>
        <taxon>Batillaria</taxon>
    </lineage>
</organism>
<protein>
    <recommendedName>
        <fullName evidence="9">tRNA-specific adenosine deaminase 1</fullName>
        <ecNumber evidence="8">3.5.4.34</ecNumber>
    </recommendedName>
    <alternativeName>
        <fullName evidence="10">tRNA-specific adenosine-37 deaminase</fullName>
    </alternativeName>
</protein>
<feature type="region of interest" description="Disordered" evidence="12">
    <location>
        <begin position="157"/>
        <end position="180"/>
    </location>
</feature>
<comment type="catalytic activity">
    <reaction evidence="11">
        <text>adenosine(37) in tRNA(Ala) + H2O + H(+) = inosine(37) in tRNA(Ala) + NH4(+)</text>
        <dbReference type="Rhea" id="RHEA:50968"/>
        <dbReference type="Rhea" id="RHEA-COMP:12855"/>
        <dbReference type="Rhea" id="RHEA-COMP:12856"/>
        <dbReference type="ChEBI" id="CHEBI:15377"/>
        <dbReference type="ChEBI" id="CHEBI:15378"/>
        <dbReference type="ChEBI" id="CHEBI:28938"/>
        <dbReference type="ChEBI" id="CHEBI:74411"/>
        <dbReference type="ChEBI" id="CHEBI:82852"/>
        <dbReference type="EC" id="3.5.4.34"/>
    </reaction>
</comment>
<dbReference type="AlphaFoldDB" id="A0ABD0JC39"/>
<evidence type="ECO:0000256" key="8">
    <source>
        <dbReference type="ARBA" id="ARBA00038940"/>
    </source>
</evidence>
<comment type="cofactor">
    <cofactor evidence="5">
        <name>1D-myo-inositol hexakisphosphate</name>
        <dbReference type="ChEBI" id="CHEBI:58130"/>
    </cofactor>
</comment>
<feature type="region of interest" description="Disordered" evidence="12">
    <location>
        <begin position="258"/>
        <end position="311"/>
    </location>
</feature>
<dbReference type="Pfam" id="PF02137">
    <property type="entry name" value="A_deamin"/>
    <property type="match status" value="1"/>
</dbReference>
<evidence type="ECO:0000256" key="9">
    <source>
        <dbReference type="ARBA" id="ARBA00040502"/>
    </source>
</evidence>
<name>A0ABD0JC39_9CAEN</name>
<evidence type="ECO:0000256" key="11">
    <source>
        <dbReference type="ARBA" id="ARBA00047635"/>
    </source>
</evidence>
<evidence type="ECO:0000256" key="7">
    <source>
        <dbReference type="ARBA" id="ARBA00038326"/>
    </source>
</evidence>
<feature type="compositionally biased region" description="Basic and acidic residues" evidence="12">
    <location>
        <begin position="282"/>
        <end position="299"/>
    </location>
</feature>
<evidence type="ECO:0000313" key="14">
    <source>
        <dbReference type="EMBL" id="KAK7469601.1"/>
    </source>
</evidence>
<dbReference type="PANTHER" id="PTHR46516">
    <property type="entry name" value="TRNA-SPECIFIC ADENOSINE DEAMINASE 1"/>
    <property type="match status" value="1"/>
</dbReference>
<feature type="compositionally biased region" description="Basic and acidic residues" evidence="12">
    <location>
        <begin position="157"/>
        <end position="172"/>
    </location>
</feature>
<keyword evidence="1" id="KW-0819">tRNA processing</keyword>
<dbReference type="GO" id="GO:0046872">
    <property type="term" value="F:metal ion binding"/>
    <property type="evidence" value="ECO:0007669"/>
    <property type="project" value="UniProtKB-KW"/>
</dbReference>
<evidence type="ECO:0000259" key="13">
    <source>
        <dbReference type="PROSITE" id="PS50141"/>
    </source>
</evidence>
<comment type="similarity">
    <text evidence="7">Belongs to the ADAT1 family.</text>
</comment>
<evidence type="ECO:0000313" key="15">
    <source>
        <dbReference type="Proteomes" id="UP001519460"/>
    </source>
</evidence>
<dbReference type="GO" id="GO:0043829">
    <property type="term" value="F:tRNA-specific adenosine-37 deaminase activity"/>
    <property type="evidence" value="ECO:0007669"/>
    <property type="project" value="UniProtKB-EC"/>
</dbReference>
<keyword evidence="2" id="KW-0479">Metal-binding</keyword>
<reference evidence="14 15" key="1">
    <citation type="journal article" date="2023" name="Sci. Data">
        <title>Genome assembly of the Korean intertidal mud-creeper Batillaria attramentaria.</title>
        <authorList>
            <person name="Patra A.K."/>
            <person name="Ho P.T."/>
            <person name="Jun S."/>
            <person name="Lee S.J."/>
            <person name="Kim Y."/>
            <person name="Won Y.J."/>
        </authorList>
    </citation>
    <scope>NUCLEOTIDE SEQUENCE [LARGE SCALE GENOMIC DNA]</scope>
    <source>
        <strain evidence="14">Wonlab-2016</strain>
    </source>
</reference>
<comment type="function">
    <text evidence="6">Specifically deaminates adenosine-37 to inosine in tRNA-Ala.</text>
</comment>
<dbReference type="SMART" id="SM00552">
    <property type="entry name" value="ADEAMc"/>
    <property type="match status" value="1"/>
</dbReference>
<proteinExistence type="inferred from homology"/>
<evidence type="ECO:0000256" key="6">
    <source>
        <dbReference type="ARBA" id="ARBA00037784"/>
    </source>
</evidence>
<evidence type="ECO:0000256" key="3">
    <source>
        <dbReference type="ARBA" id="ARBA00022801"/>
    </source>
</evidence>
<dbReference type="PROSITE" id="PS50141">
    <property type="entry name" value="A_DEAMIN_EDITASE"/>
    <property type="match status" value="1"/>
</dbReference>
<gene>
    <name evidence="14" type="ORF">BaRGS_00036391</name>
</gene>
<evidence type="ECO:0000256" key="10">
    <source>
        <dbReference type="ARBA" id="ARBA00041760"/>
    </source>
</evidence>
<dbReference type="Proteomes" id="UP001519460">
    <property type="component" value="Unassembled WGS sequence"/>
</dbReference>
<accession>A0ABD0JC39</accession>
<keyword evidence="15" id="KW-1185">Reference proteome</keyword>
<evidence type="ECO:0000256" key="2">
    <source>
        <dbReference type="ARBA" id="ARBA00022723"/>
    </source>
</evidence>
<comment type="caution">
    <text evidence="14">The sequence shown here is derived from an EMBL/GenBank/DDBJ whole genome shotgun (WGS) entry which is preliminary data.</text>
</comment>
<dbReference type="GO" id="GO:0008033">
    <property type="term" value="P:tRNA processing"/>
    <property type="evidence" value="ECO:0007669"/>
    <property type="project" value="UniProtKB-KW"/>
</dbReference>
<feature type="domain" description="A to I editase" evidence="13">
    <location>
        <begin position="59"/>
        <end position="434"/>
    </location>
</feature>
<dbReference type="PANTHER" id="PTHR46516:SF1">
    <property type="entry name" value="TRNA-SPECIFIC ADENOSINE DEAMINASE 1"/>
    <property type="match status" value="1"/>
</dbReference>
<evidence type="ECO:0000256" key="4">
    <source>
        <dbReference type="ARBA" id="ARBA00022833"/>
    </source>
</evidence>